<dbReference type="Proteomes" id="UP000013911">
    <property type="component" value="Unassembled WGS sequence"/>
</dbReference>
<dbReference type="AlphaFoldDB" id="R7ZE69"/>
<dbReference type="RefSeq" id="WP_010859438.1">
    <property type="nucleotide sequence ID" value="NZ_KB933398.1"/>
</dbReference>
<gene>
    <name evidence="1" type="ORF">H131_12508</name>
</gene>
<comment type="caution">
    <text evidence="1">The sequence shown here is derived from an EMBL/GenBank/DDBJ whole genome shotgun (WGS) entry which is preliminary data.</text>
</comment>
<dbReference type="PATRIC" id="fig|1285586.5.peg.2550"/>
<evidence type="ECO:0000313" key="2">
    <source>
        <dbReference type="Proteomes" id="UP000013911"/>
    </source>
</evidence>
<protein>
    <submittedName>
        <fullName evidence="1">Uncharacterized protein</fullName>
    </submittedName>
</protein>
<dbReference type="HOGENOM" id="CLU_2302464_0_0_9"/>
<accession>R7ZE69</accession>
<reference evidence="1 2" key="1">
    <citation type="submission" date="2013-04" db="EMBL/GenBank/DDBJ databases">
        <title>Draft genome of the heavy metal tolerant bacterium Lysinibacillus sphaericus strain OT4b.31.</title>
        <authorList>
            <person name="Pena-Montenegro T.D."/>
            <person name="Dussan J."/>
        </authorList>
    </citation>
    <scope>NUCLEOTIDE SEQUENCE [LARGE SCALE GENOMIC DNA]</scope>
    <source>
        <strain evidence="1 2">OT4b.31</strain>
    </source>
</reference>
<evidence type="ECO:0000313" key="1">
    <source>
        <dbReference type="EMBL" id="EON72393.1"/>
    </source>
</evidence>
<organism evidence="1 2">
    <name type="scientific">Lysinibacillus sphaericus OT4b.31</name>
    <dbReference type="NCBI Taxonomy" id="1285586"/>
    <lineage>
        <taxon>Bacteria</taxon>
        <taxon>Bacillati</taxon>
        <taxon>Bacillota</taxon>
        <taxon>Bacilli</taxon>
        <taxon>Bacillales</taxon>
        <taxon>Bacillaceae</taxon>
        <taxon>Lysinibacillus</taxon>
    </lineage>
</organism>
<proteinExistence type="predicted"/>
<sequence>MDISIMELGYLKRHGLWGLASMDIQFRCTTIFMVNGKLPEYRRGGDYMDNKYQQKLAARIDAYMSDLGLTYKQAFNKAYKEVKPPSVVVPFISYEEWRKQ</sequence>
<name>R7ZE69_LYSSH</name>
<dbReference type="EMBL" id="AQPX01000018">
    <property type="protein sequence ID" value="EON72393.1"/>
    <property type="molecule type" value="Genomic_DNA"/>
</dbReference>